<comment type="caution">
    <text evidence="1">The sequence shown here is derived from an EMBL/GenBank/DDBJ whole genome shotgun (WGS) entry which is preliminary data.</text>
</comment>
<proteinExistence type="predicted"/>
<protein>
    <submittedName>
        <fullName evidence="1">Uncharacterized protein</fullName>
    </submittedName>
</protein>
<dbReference type="Proteomes" id="UP001186974">
    <property type="component" value="Unassembled WGS sequence"/>
</dbReference>
<organism evidence="1 2">
    <name type="scientific">Coniosporium uncinatum</name>
    <dbReference type="NCBI Taxonomy" id="93489"/>
    <lineage>
        <taxon>Eukaryota</taxon>
        <taxon>Fungi</taxon>
        <taxon>Dikarya</taxon>
        <taxon>Ascomycota</taxon>
        <taxon>Pezizomycotina</taxon>
        <taxon>Dothideomycetes</taxon>
        <taxon>Dothideomycetes incertae sedis</taxon>
        <taxon>Coniosporium</taxon>
    </lineage>
</organism>
<gene>
    <name evidence="1" type="ORF">LTS18_012741</name>
</gene>
<accession>A0ACC3DJ62</accession>
<feature type="non-terminal residue" evidence="1">
    <location>
        <position position="1"/>
    </location>
</feature>
<evidence type="ECO:0000313" key="2">
    <source>
        <dbReference type="Proteomes" id="UP001186974"/>
    </source>
</evidence>
<sequence length="175" mass="18913">FFECQQDHLYDNGRPTISVGNTASPYLSYNAFVYTPLVLGVAAPSPKNAISSGLRSQTSEGNPAIMPAQGTKCFDLTSIRHACILNLQVGFAGVGVSCTIQFAARRYGSDVTKVRELLYNAGNTFLNPFNTTTFSKADFGCVSRVDVALLSANVIDSNTVVGIHFDDFKYTAYTK</sequence>
<reference evidence="1" key="1">
    <citation type="submission" date="2024-09" db="EMBL/GenBank/DDBJ databases">
        <title>Black Yeasts Isolated from many extreme environments.</title>
        <authorList>
            <person name="Coleine C."/>
            <person name="Stajich J.E."/>
            <person name="Selbmann L."/>
        </authorList>
    </citation>
    <scope>NUCLEOTIDE SEQUENCE</scope>
    <source>
        <strain evidence="1">CCFEE 5737</strain>
    </source>
</reference>
<keyword evidence="2" id="KW-1185">Reference proteome</keyword>
<dbReference type="EMBL" id="JAWDJW010003855">
    <property type="protein sequence ID" value="KAK3076540.1"/>
    <property type="molecule type" value="Genomic_DNA"/>
</dbReference>
<evidence type="ECO:0000313" key="1">
    <source>
        <dbReference type="EMBL" id="KAK3076540.1"/>
    </source>
</evidence>
<name>A0ACC3DJ62_9PEZI</name>